<dbReference type="InterPro" id="IPR036425">
    <property type="entry name" value="MoaB/Mog-like_dom_sf"/>
</dbReference>
<dbReference type="Gene3D" id="2.170.190.11">
    <property type="entry name" value="Molybdopterin biosynthesis moea protein, domain 3"/>
    <property type="match status" value="1"/>
</dbReference>
<organism evidence="8 9">
    <name type="scientific">Sulfitobacter pontiacus</name>
    <dbReference type="NCBI Taxonomy" id="60137"/>
    <lineage>
        <taxon>Bacteria</taxon>
        <taxon>Pseudomonadati</taxon>
        <taxon>Pseudomonadota</taxon>
        <taxon>Alphaproteobacteria</taxon>
        <taxon>Rhodobacterales</taxon>
        <taxon>Roseobacteraceae</taxon>
        <taxon>Sulfitobacter</taxon>
    </lineage>
</organism>
<dbReference type="RefSeq" id="WP_074634727.1">
    <property type="nucleotide sequence ID" value="NZ_CP160849.1"/>
</dbReference>
<comment type="cofactor">
    <cofactor evidence="6">
        <name>Mg(2+)</name>
        <dbReference type="ChEBI" id="CHEBI:18420"/>
    </cofactor>
</comment>
<dbReference type="InterPro" id="IPR005111">
    <property type="entry name" value="MoeA_C_domain_IV"/>
</dbReference>
<evidence type="ECO:0000256" key="2">
    <source>
        <dbReference type="ARBA" id="ARBA00005046"/>
    </source>
</evidence>
<dbReference type="InterPro" id="IPR005110">
    <property type="entry name" value="MoeA_linker/N"/>
</dbReference>
<dbReference type="Proteomes" id="UP000183076">
    <property type="component" value="Unassembled WGS sequence"/>
</dbReference>
<dbReference type="GO" id="GO:0005829">
    <property type="term" value="C:cytosol"/>
    <property type="evidence" value="ECO:0007669"/>
    <property type="project" value="TreeGrafter"/>
</dbReference>
<evidence type="ECO:0000256" key="5">
    <source>
        <dbReference type="ARBA" id="ARBA00047317"/>
    </source>
</evidence>
<comment type="catalytic activity">
    <reaction evidence="5">
        <text>adenylyl-molybdopterin + molybdate = Mo-molybdopterin + AMP + H(+)</text>
        <dbReference type="Rhea" id="RHEA:35047"/>
        <dbReference type="ChEBI" id="CHEBI:15378"/>
        <dbReference type="ChEBI" id="CHEBI:36264"/>
        <dbReference type="ChEBI" id="CHEBI:62727"/>
        <dbReference type="ChEBI" id="CHEBI:71302"/>
        <dbReference type="ChEBI" id="CHEBI:456215"/>
        <dbReference type="EC" id="2.10.1.1"/>
    </reaction>
</comment>
<dbReference type="EMBL" id="FNNB01000001">
    <property type="protein sequence ID" value="SDW21493.1"/>
    <property type="molecule type" value="Genomic_DNA"/>
</dbReference>
<dbReference type="UniPathway" id="UPA00344"/>
<dbReference type="SUPFAM" id="SSF63867">
    <property type="entry name" value="MoeA C-terminal domain-like"/>
    <property type="match status" value="1"/>
</dbReference>
<name>A0A1H2RPQ1_9RHOB</name>
<dbReference type="GO" id="GO:0061599">
    <property type="term" value="F:molybdopterin molybdotransferase activity"/>
    <property type="evidence" value="ECO:0007669"/>
    <property type="project" value="UniProtKB-UniRule"/>
</dbReference>
<dbReference type="InterPro" id="IPR001453">
    <property type="entry name" value="MoaB/Mog_dom"/>
</dbReference>
<evidence type="ECO:0000313" key="8">
    <source>
        <dbReference type="EMBL" id="SDW21493.1"/>
    </source>
</evidence>
<evidence type="ECO:0000256" key="4">
    <source>
        <dbReference type="ARBA" id="ARBA00023150"/>
    </source>
</evidence>
<comment type="function">
    <text evidence="1 6">Catalyzes the insertion of molybdate into adenylated molybdopterin with the concomitant release of AMP.</text>
</comment>
<dbReference type="InterPro" id="IPR038987">
    <property type="entry name" value="MoeA-like"/>
</dbReference>
<evidence type="ECO:0000256" key="6">
    <source>
        <dbReference type="RuleBase" id="RU365090"/>
    </source>
</evidence>
<evidence type="ECO:0000256" key="1">
    <source>
        <dbReference type="ARBA" id="ARBA00002901"/>
    </source>
</evidence>
<keyword evidence="6" id="KW-0479">Metal-binding</keyword>
<gene>
    <name evidence="8" type="ORF">SAMN04488041_101583</name>
</gene>
<dbReference type="Gene3D" id="3.90.105.10">
    <property type="entry name" value="Molybdopterin biosynthesis moea protein, domain 2"/>
    <property type="match status" value="1"/>
</dbReference>
<dbReference type="Pfam" id="PF03453">
    <property type="entry name" value="MoeA_N"/>
    <property type="match status" value="1"/>
</dbReference>
<dbReference type="InterPro" id="IPR036688">
    <property type="entry name" value="MoeA_C_domain_IV_sf"/>
</dbReference>
<keyword evidence="6" id="KW-0460">Magnesium</keyword>
<dbReference type="FunFam" id="3.40.980.10:FF:000001">
    <property type="entry name" value="Molybdopterin molybdenumtransferase"/>
    <property type="match status" value="1"/>
</dbReference>
<evidence type="ECO:0000256" key="3">
    <source>
        <dbReference type="ARBA" id="ARBA00010763"/>
    </source>
</evidence>
<evidence type="ECO:0000259" key="7">
    <source>
        <dbReference type="SMART" id="SM00852"/>
    </source>
</evidence>
<dbReference type="SUPFAM" id="SSF53218">
    <property type="entry name" value="Molybdenum cofactor biosynthesis proteins"/>
    <property type="match status" value="1"/>
</dbReference>
<dbReference type="Pfam" id="PF00994">
    <property type="entry name" value="MoCF_biosynth"/>
    <property type="match status" value="1"/>
</dbReference>
<sequence>MSPFDTLVVVDWSGGNDTGPTPRKDAIWAGVSRGGISDPPVYLRNRSEAEAWIAALIEAELAQGRRLFIGFDFPFAYPSGFAEALTGSDDPFALWEWFEARVEDAPDRNNRFDLVAEINLGLGDGSGPFWANGLPNRDIAGLPRTKAGYANPFPDKRAGEQRAKGSFTCWQMAGAGAVGSQVVMGLPVLSRLRARFADHVAVWPFERPDAQVVFAEIWPSLTVGPAPDNMIKDAWQVQELARQLAAVPAADLAQMQDVEAAEEGWIFGLGFEHLLKAPPPLRNDCFALPPGVHWTPVDEALAQLRERLHPVTPVEDVPLAAALGRIAAADALARRANPPLPNTAVDGYGFAGGRAAGAHAMPLAEGRAAAGDAPGVLAEGQAIRVLTGAALPEGVDTVVLQEDVTSDGRTLRFNGPVKQGANTRKAGEDVTAGAVTLRAGRRITAADIALLAATGTASVSTHRPLRVGVLSTGDEIVEAGQTAADGQIFDANRPMLLGLVSQFGHQGVDLGHVGDDRAALRRRLDETQGRVDAILTSGGASAGDEDHVSALLSEAGALDLWRIAVKPGRPLALGMWQGAPVFGLPGNPVAAMVCTLIFARPALARLAGQDWPVPQGFDVPADFSKRKKPGRREYLRARMRDGRVEVFASEGSGRISGLAWAEGLVELPDAAADIQPGDLVRYIPYGSFGIT</sequence>
<dbReference type="AlphaFoldDB" id="A0A1H2RPQ1"/>
<dbReference type="CDD" id="cd00887">
    <property type="entry name" value="MoeA"/>
    <property type="match status" value="1"/>
</dbReference>
<keyword evidence="6" id="KW-0500">Molybdenum</keyword>
<dbReference type="PROSITE" id="PS01079">
    <property type="entry name" value="MOCF_BIOSYNTHESIS_2"/>
    <property type="match status" value="1"/>
</dbReference>
<dbReference type="EC" id="2.10.1.1" evidence="6"/>
<dbReference type="GeneID" id="94019899"/>
<dbReference type="InterPro" id="IPR008284">
    <property type="entry name" value="MoCF_biosynth_CS"/>
</dbReference>
<feature type="domain" description="MoaB/Mog" evidence="7">
    <location>
        <begin position="468"/>
        <end position="605"/>
    </location>
</feature>
<protein>
    <recommendedName>
        <fullName evidence="6">Molybdopterin molybdenumtransferase</fullName>
        <ecNumber evidence="6">2.10.1.1</ecNumber>
    </recommendedName>
</protein>
<dbReference type="GO" id="GO:0006777">
    <property type="term" value="P:Mo-molybdopterin cofactor biosynthetic process"/>
    <property type="evidence" value="ECO:0007669"/>
    <property type="project" value="UniProtKB-UniRule"/>
</dbReference>
<dbReference type="PANTHER" id="PTHR10192:SF5">
    <property type="entry name" value="GEPHYRIN"/>
    <property type="match status" value="1"/>
</dbReference>
<dbReference type="Gene3D" id="3.40.980.10">
    <property type="entry name" value="MoaB/Mog-like domain"/>
    <property type="match status" value="1"/>
</dbReference>
<evidence type="ECO:0000313" key="9">
    <source>
        <dbReference type="Proteomes" id="UP000183076"/>
    </source>
</evidence>
<reference evidence="9" key="1">
    <citation type="submission" date="2016-10" db="EMBL/GenBank/DDBJ databases">
        <authorList>
            <person name="Varghese N."/>
            <person name="Submissions S."/>
        </authorList>
    </citation>
    <scope>NUCLEOTIDE SEQUENCE [LARGE SCALE GENOMIC DNA]</scope>
    <source>
        <strain evidence="9">DSM 10014</strain>
    </source>
</reference>
<dbReference type="GO" id="GO:0046872">
    <property type="term" value="F:metal ion binding"/>
    <property type="evidence" value="ECO:0007669"/>
    <property type="project" value="UniProtKB-UniRule"/>
</dbReference>
<dbReference type="NCBIfam" id="TIGR00177">
    <property type="entry name" value="molyb_syn"/>
    <property type="match status" value="1"/>
</dbReference>
<dbReference type="STRING" id="60137.SAMN04488041_101583"/>
<accession>A0A1H2RPQ1</accession>
<comment type="similarity">
    <text evidence="3 6">Belongs to the MoeA family.</text>
</comment>
<keyword evidence="4 6" id="KW-0501">Molybdenum cofactor biosynthesis</keyword>
<dbReference type="PANTHER" id="PTHR10192">
    <property type="entry name" value="MOLYBDOPTERIN BIOSYNTHESIS PROTEIN"/>
    <property type="match status" value="1"/>
</dbReference>
<comment type="pathway">
    <text evidence="2 6">Cofactor biosynthesis; molybdopterin biosynthesis.</text>
</comment>
<keyword evidence="6 8" id="KW-0808">Transferase</keyword>
<dbReference type="SMART" id="SM00852">
    <property type="entry name" value="MoCF_biosynth"/>
    <property type="match status" value="1"/>
</dbReference>
<dbReference type="Pfam" id="PF03454">
    <property type="entry name" value="MoeA_C"/>
    <property type="match status" value="1"/>
</dbReference>
<dbReference type="NCBIfam" id="NF045515">
    <property type="entry name" value="Glp_gephyrin"/>
    <property type="match status" value="1"/>
</dbReference>
<dbReference type="InterPro" id="IPR036135">
    <property type="entry name" value="MoeA_linker/N_sf"/>
</dbReference>
<proteinExistence type="inferred from homology"/>
<dbReference type="Gene3D" id="2.40.340.10">
    <property type="entry name" value="MoeA, C-terminal, domain IV"/>
    <property type="match status" value="1"/>
</dbReference>
<dbReference type="SUPFAM" id="SSF63882">
    <property type="entry name" value="MoeA N-terminal region -like"/>
    <property type="match status" value="1"/>
</dbReference>